<dbReference type="InterPro" id="IPR053147">
    <property type="entry name" value="Hsp_HslJ-like"/>
</dbReference>
<evidence type="ECO:0000313" key="3">
    <source>
        <dbReference type="Proteomes" id="UP000315312"/>
    </source>
</evidence>
<accession>A0A562KNV3</accession>
<dbReference type="PANTHER" id="PTHR35535">
    <property type="entry name" value="HEAT SHOCK PROTEIN HSLJ"/>
    <property type="match status" value="1"/>
</dbReference>
<dbReference type="PROSITE" id="PS51257">
    <property type="entry name" value="PROKAR_LIPOPROTEIN"/>
    <property type="match status" value="1"/>
</dbReference>
<comment type="caution">
    <text evidence="2">The sequence shown here is derived from an EMBL/GenBank/DDBJ whole genome shotgun (WGS) entry which is preliminary data.</text>
</comment>
<dbReference type="PANTHER" id="PTHR35535:SF1">
    <property type="entry name" value="HEAT SHOCK PROTEIN HSLJ"/>
    <property type="match status" value="1"/>
</dbReference>
<organism evidence="2 3">
    <name type="scientific">Flavobacterium cheniae</name>
    <dbReference type="NCBI Taxonomy" id="295428"/>
    <lineage>
        <taxon>Bacteria</taxon>
        <taxon>Pseudomonadati</taxon>
        <taxon>Bacteroidota</taxon>
        <taxon>Flavobacteriia</taxon>
        <taxon>Flavobacteriales</taxon>
        <taxon>Flavobacteriaceae</taxon>
        <taxon>Flavobacterium</taxon>
    </lineage>
</organism>
<dbReference type="InterPro" id="IPR005184">
    <property type="entry name" value="DUF306_Meta_HslJ"/>
</dbReference>
<dbReference type="EMBL" id="VLKM01000002">
    <property type="protein sequence ID" value="TWH97044.1"/>
    <property type="molecule type" value="Genomic_DNA"/>
</dbReference>
<dbReference type="Proteomes" id="UP000315312">
    <property type="component" value="Unassembled WGS sequence"/>
</dbReference>
<reference evidence="2 3" key="1">
    <citation type="journal article" date="2015" name="Stand. Genomic Sci.">
        <title>Genomic Encyclopedia of Bacterial and Archaeal Type Strains, Phase III: the genomes of soil and plant-associated and newly described type strains.</title>
        <authorList>
            <person name="Whitman W.B."/>
            <person name="Woyke T."/>
            <person name="Klenk H.P."/>
            <person name="Zhou Y."/>
            <person name="Lilburn T.G."/>
            <person name="Beck B.J."/>
            <person name="De Vos P."/>
            <person name="Vandamme P."/>
            <person name="Eisen J.A."/>
            <person name="Garrity G."/>
            <person name="Hugenholtz P."/>
            <person name="Kyrpides N.C."/>
        </authorList>
    </citation>
    <scope>NUCLEOTIDE SEQUENCE [LARGE SCALE GENOMIC DNA]</scope>
    <source>
        <strain evidence="2 3">CGMCC 1.6844</strain>
    </source>
</reference>
<protein>
    <submittedName>
        <fullName evidence="2">Putative lipoprotein NlpE involved in copper resistance</fullName>
    </submittedName>
</protein>
<evidence type="ECO:0000313" key="2">
    <source>
        <dbReference type="EMBL" id="TWH97044.1"/>
    </source>
</evidence>
<dbReference type="RefSeq" id="WP_144728173.1">
    <property type="nucleotide sequence ID" value="NZ_SNZC01000003.1"/>
</dbReference>
<dbReference type="Gene3D" id="2.40.128.270">
    <property type="match status" value="1"/>
</dbReference>
<dbReference type="Gene3D" id="2.40.128.640">
    <property type="match status" value="1"/>
</dbReference>
<name>A0A562KNV3_9FLAO</name>
<dbReference type="Pfam" id="PF03724">
    <property type="entry name" value="META"/>
    <property type="match status" value="1"/>
</dbReference>
<evidence type="ECO:0000259" key="1">
    <source>
        <dbReference type="Pfam" id="PF03724"/>
    </source>
</evidence>
<sequence length="289" mass="32194">MKKSLFLSALIALSSISCKEEIKDDSEFPLLDSTEVVTDGHNAMNALDYHGVYYGVLPCADCEGIETTITLTADSYTKEVVYQGKSKEIITEKGTFTWNEAGNTITLSGSQAPNQYFVGENDLFHLDVDGDRIEGKMASKYRLQKLDTTTLSKDSKVSEAMATGNEARKIVDAKVELKKSKWRLVKMNGNVVKKDSNIEKEYGITFNPDGRFSAFAGCNNMMGSYKLKEDVSRIEFSKVASTMMACEDMITEQELAKVLEMADNYNFDGKTLKLNKARMATLAEFEIIK</sequence>
<keyword evidence="2" id="KW-0449">Lipoprotein</keyword>
<keyword evidence="3" id="KW-1185">Reference proteome</keyword>
<dbReference type="InterPro" id="IPR038670">
    <property type="entry name" value="HslJ-like_sf"/>
</dbReference>
<proteinExistence type="predicted"/>
<dbReference type="Pfam" id="PF04170">
    <property type="entry name" value="NlpE"/>
    <property type="match status" value="1"/>
</dbReference>
<dbReference type="InterPro" id="IPR007298">
    <property type="entry name" value="Cu-R_lipoprotein_NlpE"/>
</dbReference>
<dbReference type="AlphaFoldDB" id="A0A562KNV3"/>
<gene>
    <name evidence="2" type="ORF">IP97_00469</name>
</gene>
<feature type="domain" description="DUF306" evidence="1">
    <location>
        <begin position="176"/>
        <end position="286"/>
    </location>
</feature>